<evidence type="ECO:0000313" key="16">
    <source>
        <dbReference type="Proteomes" id="UP000074119"/>
    </source>
</evidence>
<evidence type="ECO:0000256" key="11">
    <source>
        <dbReference type="RuleBase" id="RU004136"/>
    </source>
</evidence>
<dbReference type="GO" id="GO:0008766">
    <property type="term" value="F:UDP-N-acetylmuramoylalanyl-D-glutamyl-2,6-diaminopimelate-D-alanyl-D-alanine ligase activity"/>
    <property type="evidence" value="ECO:0007669"/>
    <property type="project" value="RHEA"/>
</dbReference>
<dbReference type="InterPro" id="IPR005863">
    <property type="entry name" value="UDP-N-AcMur_synth"/>
</dbReference>
<dbReference type="AlphaFoldDB" id="A0A127M8D5"/>
<evidence type="ECO:0000259" key="12">
    <source>
        <dbReference type="Pfam" id="PF01225"/>
    </source>
</evidence>
<dbReference type="KEGG" id="zal:AZF00_14580"/>
<dbReference type="GO" id="GO:0005737">
    <property type="term" value="C:cytoplasm"/>
    <property type="evidence" value="ECO:0007669"/>
    <property type="project" value="UniProtKB-SubCell"/>
</dbReference>
<keyword evidence="1 10" id="KW-0963">Cytoplasm</keyword>
<dbReference type="Proteomes" id="UP000074119">
    <property type="component" value="Chromosome"/>
</dbReference>
<proteinExistence type="inferred from homology"/>
<comment type="catalytic activity">
    <reaction evidence="10 11">
        <text>D-alanyl-D-alanine + UDP-N-acetyl-alpha-D-muramoyl-L-alanyl-gamma-D-glutamyl-meso-2,6-diaminopimelate + ATP = UDP-N-acetyl-alpha-D-muramoyl-L-alanyl-gamma-D-glutamyl-meso-2,6-diaminopimeloyl-D-alanyl-D-alanine + ADP + phosphate + H(+)</text>
        <dbReference type="Rhea" id="RHEA:28374"/>
        <dbReference type="ChEBI" id="CHEBI:15378"/>
        <dbReference type="ChEBI" id="CHEBI:30616"/>
        <dbReference type="ChEBI" id="CHEBI:43474"/>
        <dbReference type="ChEBI" id="CHEBI:57822"/>
        <dbReference type="ChEBI" id="CHEBI:61386"/>
        <dbReference type="ChEBI" id="CHEBI:83905"/>
        <dbReference type="ChEBI" id="CHEBI:456216"/>
        <dbReference type="EC" id="6.3.2.10"/>
    </reaction>
</comment>
<sequence>MRATGTGSEAELMIGTLNLQTIAAATGGVLTGTDISVDRICTDSRKVQAGDLFVALSGDNFDGNQFVGVAKDAGAVASVVSEATDLLPNIRVSDTRRALGLIARENRRRFTGPLVAITGSSGKTSTKEMLAAIFAQCGEVYATVGNLNNEIGVPLSLLAISAQHRFAVIEMGAAKRGDIHYLCEFAEPTIAVLTNAQHAHIEGFGSLAAVAETKGGIFRGLAKGGLAIINADDAHCSLWQSYASHVQQRLFSLVREDVDVFARDIDLSEPGKVRFELVSFAGSAKVCMPLSGRHMVANALAAAAAALSAGASLGEVVSGLESVRGVSGRLLRRNVAGIELIDDSYNANPGSVRAAIEVLASSHGRKVLALGHMAELGAEAAQQHREIAAYARENRLDAVFFTGEYASMMATEFGRNAYAFDNKPDLIAALKNYLEAGDTVLVKGSRSAEMDVVVDVLTTDLVQRGN</sequence>
<evidence type="ECO:0000256" key="10">
    <source>
        <dbReference type="HAMAP-Rule" id="MF_02019"/>
    </source>
</evidence>
<feature type="domain" description="Mur ligase C-terminal" evidence="13">
    <location>
        <begin position="331"/>
        <end position="446"/>
    </location>
</feature>
<feature type="domain" description="Mur ligase central" evidence="14">
    <location>
        <begin position="117"/>
        <end position="306"/>
    </location>
</feature>
<name>A0A127M8D5_9GAMM</name>
<evidence type="ECO:0000256" key="3">
    <source>
        <dbReference type="ARBA" id="ARBA00022618"/>
    </source>
</evidence>
<accession>A0A127M8D5</accession>
<dbReference type="GO" id="GO:0005524">
    <property type="term" value="F:ATP binding"/>
    <property type="evidence" value="ECO:0007669"/>
    <property type="project" value="UniProtKB-UniRule"/>
</dbReference>
<evidence type="ECO:0000256" key="6">
    <source>
        <dbReference type="ARBA" id="ARBA00022960"/>
    </source>
</evidence>
<dbReference type="InterPro" id="IPR004101">
    <property type="entry name" value="Mur_ligase_C"/>
</dbReference>
<dbReference type="STRING" id="1470434.AZF00_14580"/>
<comment type="subcellular location">
    <subcellularLocation>
        <location evidence="10 11">Cytoplasm</location>
    </subcellularLocation>
</comment>
<evidence type="ECO:0000256" key="8">
    <source>
        <dbReference type="ARBA" id="ARBA00023306"/>
    </source>
</evidence>
<dbReference type="NCBIfam" id="TIGR01143">
    <property type="entry name" value="murF"/>
    <property type="match status" value="1"/>
</dbReference>
<dbReference type="PANTHER" id="PTHR43024">
    <property type="entry name" value="UDP-N-ACETYLMURAMOYL-TRIPEPTIDE--D-ALANYL-D-ALANINE LIGASE"/>
    <property type="match status" value="1"/>
</dbReference>
<evidence type="ECO:0000256" key="9">
    <source>
        <dbReference type="ARBA" id="ARBA00023316"/>
    </source>
</evidence>
<dbReference type="GO" id="GO:0071555">
    <property type="term" value="P:cell wall organization"/>
    <property type="evidence" value="ECO:0007669"/>
    <property type="project" value="UniProtKB-KW"/>
</dbReference>
<dbReference type="SUPFAM" id="SSF53244">
    <property type="entry name" value="MurD-like peptide ligases, peptide-binding domain"/>
    <property type="match status" value="1"/>
</dbReference>
<dbReference type="PANTHER" id="PTHR43024:SF1">
    <property type="entry name" value="UDP-N-ACETYLMURAMOYL-TRIPEPTIDE--D-ALANYL-D-ALANINE LIGASE"/>
    <property type="match status" value="1"/>
</dbReference>
<dbReference type="SUPFAM" id="SSF53623">
    <property type="entry name" value="MurD-like peptide ligases, catalytic domain"/>
    <property type="match status" value="1"/>
</dbReference>
<dbReference type="HAMAP" id="MF_02019">
    <property type="entry name" value="MurF"/>
    <property type="match status" value="1"/>
</dbReference>
<evidence type="ECO:0000256" key="1">
    <source>
        <dbReference type="ARBA" id="ARBA00022490"/>
    </source>
</evidence>
<organism evidence="15 16">
    <name type="scientific">Zhongshania aliphaticivorans</name>
    <dbReference type="NCBI Taxonomy" id="1470434"/>
    <lineage>
        <taxon>Bacteria</taxon>
        <taxon>Pseudomonadati</taxon>
        <taxon>Pseudomonadota</taxon>
        <taxon>Gammaproteobacteria</taxon>
        <taxon>Cellvibrionales</taxon>
        <taxon>Spongiibacteraceae</taxon>
        <taxon>Zhongshania</taxon>
    </lineage>
</organism>
<evidence type="ECO:0000256" key="4">
    <source>
        <dbReference type="ARBA" id="ARBA00022741"/>
    </source>
</evidence>
<dbReference type="InterPro" id="IPR036565">
    <property type="entry name" value="Mur-like_cat_sf"/>
</dbReference>
<evidence type="ECO:0000256" key="5">
    <source>
        <dbReference type="ARBA" id="ARBA00022840"/>
    </source>
</evidence>
<dbReference type="SUPFAM" id="SSF63418">
    <property type="entry name" value="MurE/MurF N-terminal domain"/>
    <property type="match status" value="1"/>
</dbReference>
<dbReference type="InterPro" id="IPR013221">
    <property type="entry name" value="Mur_ligase_cen"/>
</dbReference>
<dbReference type="GO" id="GO:0008360">
    <property type="term" value="P:regulation of cell shape"/>
    <property type="evidence" value="ECO:0007669"/>
    <property type="project" value="UniProtKB-KW"/>
</dbReference>
<dbReference type="Gene3D" id="3.90.190.20">
    <property type="entry name" value="Mur ligase, C-terminal domain"/>
    <property type="match status" value="1"/>
</dbReference>
<keyword evidence="8 10" id="KW-0131">Cell cycle</keyword>
<dbReference type="EC" id="6.3.2.10" evidence="10 11"/>
<protein>
    <recommendedName>
        <fullName evidence="10 11">UDP-N-acetylmuramoyl-tripeptide--D-alanyl-D-alanine ligase</fullName>
        <ecNumber evidence="10 11">6.3.2.10</ecNumber>
    </recommendedName>
    <alternativeName>
        <fullName evidence="10">D-alanyl-D-alanine-adding enzyme</fullName>
    </alternativeName>
</protein>
<dbReference type="GO" id="GO:0051301">
    <property type="term" value="P:cell division"/>
    <property type="evidence" value="ECO:0007669"/>
    <property type="project" value="UniProtKB-KW"/>
</dbReference>
<dbReference type="InterPro" id="IPR036615">
    <property type="entry name" value="Mur_ligase_C_dom_sf"/>
</dbReference>
<dbReference type="InterPro" id="IPR000713">
    <property type="entry name" value="Mur_ligase_N"/>
</dbReference>
<keyword evidence="5 10" id="KW-0067">ATP-binding</keyword>
<keyword evidence="3 10" id="KW-0132">Cell division</keyword>
<dbReference type="GO" id="GO:0047480">
    <property type="term" value="F:UDP-N-acetylmuramoyl-tripeptide-D-alanyl-D-alanine ligase activity"/>
    <property type="evidence" value="ECO:0007669"/>
    <property type="project" value="UniProtKB-UniRule"/>
</dbReference>
<feature type="binding site" evidence="10">
    <location>
        <begin position="119"/>
        <end position="125"/>
    </location>
    <ligand>
        <name>ATP</name>
        <dbReference type="ChEBI" id="CHEBI:30616"/>
    </ligand>
</feature>
<keyword evidence="6 10" id="KW-0133">Cell shape</keyword>
<comment type="pathway">
    <text evidence="10 11">Cell wall biogenesis; peptidoglycan biosynthesis.</text>
</comment>
<keyword evidence="4 10" id="KW-0547">Nucleotide-binding</keyword>
<dbReference type="Pfam" id="PF02875">
    <property type="entry name" value="Mur_ligase_C"/>
    <property type="match status" value="1"/>
</dbReference>
<dbReference type="Gene3D" id="3.40.1190.10">
    <property type="entry name" value="Mur-like, catalytic domain"/>
    <property type="match status" value="1"/>
</dbReference>
<evidence type="ECO:0000313" key="15">
    <source>
        <dbReference type="EMBL" id="AMO69455.1"/>
    </source>
</evidence>
<dbReference type="EMBL" id="CP014544">
    <property type="protein sequence ID" value="AMO69455.1"/>
    <property type="molecule type" value="Genomic_DNA"/>
</dbReference>
<dbReference type="Pfam" id="PF08245">
    <property type="entry name" value="Mur_ligase_M"/>
    <property type="match status" value="1"/>
</dbReference>
<comment type="similarity">
    <text evidence="10">Belongs to the MurCDEF family. MurF subfamily.</text>
</comment>
<reference evidence="15 16" key="1">
    <citation type="submission" date="2015-12" db="EMBL/GenBank/DDBJ databases">
        <authorList>
            <person name="Shamseldin A."/>
            <person name="Moawad H."/>
            <person name="Abd El-Rahim W.M."/>
            <person name="Sadowsky M.J."/>
        </authorList>
    </citation>
    <scope>NUCLEOTIDE SEQUENCE [LARGE SCALE GENOMIC DNA]</scope>
    <source>
        <strain evidence="15 16">SM2</strain>
    </source>
</reference>
<dbReference type="Gene3D" id="3.40.1390.10">
    <property type="entry name" value="MurE/MurF, N-terminal domain"/>
    <property type="match status" value="1"/>
</dbReference>
<dbReference type="UniPathway" id="UPA00219"/>
<keyword evidence="7 10" id="KW-0573">Peptidoglycan synthesis</keyword>
<comment type="function">
    <text evidence="10 11">Involved in cell wall formation. Catalyzes the final step in the synthesis of UDP-N-acetylmuramoyl-pentapeptide, the precursor of murein.</text>
</comment>
<evidence type="ECO:0000256" key="2">
    <source>
        <dbReference type="ARBA" id="ARBA00022598"/>
    </source>
</evidence>
<keyword evidence="9 10" id="KW-0961">Cell wall biogenesis/degradation</keyword>
<dbReference type="InterPro" id="IPR051046">
    <property type="entry name" value="MurCDEF_CellWall_CoF430Synth"/>
</dbReference>
<evidence type="ECO:0000259" key="13">
    <source>
        <dbReference type="Pfam" id="PF02875"/>
    </source>
</evidence>
<keyword evidence="2 10" id="KW-0436">Ligase</keyword>
<evidence type="ECO:0000256" key="7">
    <source>
        <dbReference type="ARBA" id="ARBA00022984"/>
    </source>
</evidence>
<dbReference type="Pfam" id="PF01225">
    <property type="entry name" value="Mur_ligase"/>
    <property type="match status" value="1"/>
</dbReference>
<dbReference type="GO" id="GO:0009252">
    <property type="term" value="P:peptidoglycan biosynthetic process"/>
    <property type="evidence" value="ECO:0007669"/>
    <property type="project" value="UniProtKB-UniRule"/>
</dbReference>
<evidence type="ECO:0000259" key="14">
    <source>
        <dbReference type="Pfam" id="PF08245"/>
    </source>
</evidence>
<gene>
    <name evidence="10" type="primary">murF</name>
    <name evidence="15" type="ORF">AZF00_14580</name>
</gene>
<feature type="domain" description="Mur ligase N-terminal catalytic" evidence="12">
    <location>
        <begin position="39"/>
        <end position="105"/>
    </location>
</feature>
<dbReference type="InterPro" id="IPR035911">
    <property type="entry name" value="MurE/MurF_N"/>
</dbReference>